<dbReference type="Gene3D" id="3.40.50.11030">
    <property type="entry name" value="Threonylcarbamoyl-AMP synthase, C-terminal domain"/>
    <property type="match status" value="1"/>
</dbReference>
<keyword evidence="8 13" id="KW-0548">Nucleotidyltransferase</keyword>
<feature type="binding site" evidence="14">
    <location>
        <position position="147"/>
    </location>
    <ligand>
        <name>ATP</name>
        <dbReference type="ChEBI" id="CHEBI:30616"/>
    </ligand>
</feature>
<organism evidence="16 17">
    <name type="scientific">Persicimonas caeni</name>
    <dbReference type="NCBI Taxonomy" id="2292766"/>
    <lineage>
        <taxon>Bacteria</taxon>
        <taxon>Deltaproteobacteria</taxon>
        <taxon>Bradymonadales</taxon>
        <taxon>Bradymonadaceae</taxon>
        <taxon>Persicimonas</taxon>
    </lineage>
</organism>
<dbReference type="NCBIfam" id="TIGR00057">
    <property type="entry name" value="L-threonylcarbamoyladenylate synthase"/>
    <property type="match status" value="1"/>
</dbReference>
<dbReference type="PANTHER" id="PTHR17490">
    <property type="entry name" value="SUA5"/>
    <property type="match status" value="1"/>
</dbReference>
<dbReference type="Pfam" id="PF03481">
    <property type="entry name" value="Sua5_C"/>
    <property type="match status" value="1"/>
</dbReference>
<dbReference type="RefSeq" id="WP_141199756.1">
    <property type="nucleotide sequence ID" value="NZ_CP041186.1"/>
</dbReference>
<comment type="catalytic activity">
    <reaction evidence="12 13">
        <text>L-threonine + hydrogencarbonate + ATP = L-threonylcarbamoyladenylate + diphosphate + H2O</text>
        <dbReference type="Rhea" id="RHEA:36407"/>
        <dbReference type="ChEBI" id="CHEBI:15377"/>
        <dbReference type="ChEBI" id="CHEBI:17544"/>
        <dbReference type="ChEBI" id="CHEBI:30616"/>
        <dbReference type="ChEBI" id="CHEBI:33019"/>
        <dbReference type="ChEBI" id="CHEBI:57926"/>
        <dbReference type="ChEBI" id="CHEBI:73682"/>
        <dbReference type="EC" id="2.7.7.87"/>
    </reaction>
</comment>
<keyword evidence="17" id="KW-1185">Reference proteome</keyword>
<feature type="binding site" evidence="14">
    <location>
        <position position="66"/>
    </location>
    <ligand>
        <name>ATP</name>
        <dbReference type="ChEBI" id="CHEBI:30616"/>
    </ligand>
</feature>
<dbReference type="FunFam" id="3.90.870.10:FF:000009">
    <property type="entry name" value="Threonylcarbamoyl-AMP synthase, putative"/>
    <property type="match status" value="1"/>
</dbReference>
<feature type="binding site" evidence="14">
    <location>
        <position position="145"/>
    </location>
    <ligand>
        <name>L-threonine</name>
        <dbReference type="ChEBI" id="CHEBI:57926"/>
    </ligand>
</feature>
<evidence type="ECO:0000256" key="6">
    <source>
        <dbReference type="ARBA" id="ARBA00022679"/>
    </source>
</evidence>
<evidence type="ECO:0000256" key="1">
    <source>
        <dbReference type="ARBA" id="ARBA00004496"/>
    </source>
</evidence>
<keyword evidence="7 13" id="KW-0819">tRNA processing</keyword>
<keyword evidence="10 13" id="KW-0067">ATP-binding</keyword>
<sequence length="332" mass="35258">MTIRPNIIRVDADQPDKAKLEPAAEALRAGELVAMPTETVYGLGANALDEDAVAKIFAAKERPPTNPLIVHVAAIDDVHAIVAEWPNEAQLLAKTFWPGPLTLVLPKKNTVPDTVTAGLDTVGVRMPAHPVARELIRLAGVPVAAPSANRYTEVSPTRAEHVVQSLGEAVDVVVDGGPTQVGVESTVLSLVGGRAEILRPGMVTGEQIAVVVPDVVYASDAPVDEQLSRPSPGLARKHYSPNAQLRVVDDVDTLLALSGADEGAAWLVLEAPAAQPRGPVVIMGREPSAYAEKLYAVLRDLDRQGVDTIVVERPPEGDAWRAIHDRLTRAAQ</sequence>
<dbReference type="GO" id="GO:0061710">
    <property type="term" value="F:L-threonylcarbamoyladenylate synthase"/>
    <property type="evidence" value="ECO:0007669"/>
    <property type="project" value="UniProtKB-EC"/>
</dbReference>
<evidence type="ECO:0000256" key="4">
    <source>
        <dbReference type="ARBA" id="ARBA00015492"/>
    </source>
</evidence>
<evidence type="ECO:0000256" key="12">
    <source>
        <dbReference type="ARBA" id="ARBA00048366"/>
    </source>
</evidence>
<evidence type="ECO:0000256" key="9">
    <source>
        <dbReference type="ARBA" id="ARBA00022741"/>
    </source>
</evidence>
<feature type="binding site" evidence="14">
    <location>
        <position position="125"/>
    </location>
    <ligand>
        <name>L-threonine</name>
        <dbReference type="ChEBI" id="CHEBI:57926"/>
    </ligand>
</feature>
<dbReference type="PROSITE" id="PS51163">
    <property type="entry name" value="YRDC"/>
    <property type="match status" value="1"/>
</dbReference>
<evidence type="ECO:0000256" key="11">
    <source>
        <dbReference type="ARBA" id="ARBA00029774"/>
    </source>
</evidence>
<dbReference type="InterPro" id="IPR050156">
    <property type="entry name" value="TC-AMP_synthase_SUA5"/>
</dbReference>
<keyword evidence="5 13" id="KW-0963">Cytoplasm</keyword>
<dbReference type="InterPro" id="IPR005145">
    <property type="entry name" value="Sua5_C"/>
</dbReference>
<accession>A0A5B8YCA3</accession>
<name>A0A4Y6PZX1_PERCE</name>
<dbReference type="Pfam" id="PF01300">
    <property type="entry name" value="Sua5_yciO_yrdC"/>
    <property type="match status" value="1"/>
</dbReference>
<evidence type="ECO:0000256" key="2">
    <source>
        <dbReference type="ARBA" id="ARBA00007663"/>
    </source>
</evidence>
<evidence type="ECO:0000256" key="5">
    <source>
        <dbReference type="ARBA" id="ARBA00022490"/>
    </source>
</evidence>
<evidence type="ECO:0000256" key="8">
    <source>
        <dbReference type="ARBA" id="ARBA00022695"/>
    </source>
</evidence>
<keyword evidence="6 13" id="KW-0808">Transferase</keyword>
<evidence type="ECO:0000256" key="13">
    <source>
        <dbReference type="PIRNR" id="PIRNR004930"/>
    </source>
</evidence>
<feature type="binding site" evidence="14">
    <location>
        <position position="62"/>
    </location>
    <ligand>
        <name>ATP</name>
        <dbReference type="ChEBI" id="CHEBI:30616"/>
    </ligand>
</feature>
<evidence type="ECO:0000256" key="3">
    <source>
        <dbReference type="ARBA" id="ARBA00012584"/>
    </source>
</evidence>
<feature type="binding site" evidence="14">
    <location>
        <position position="71"/>
    </location>
    <ligand>
        <name>L-threonine</name>
        <dbReference type="ChEBI" id="CHEBI:57926"/>
    </ligand>
</feature>
<proteinExistence type="inferred from homology"/>
<evidence type="ECO:0000256" key="10">
    <source>
        <dbReference type="ARBA" id="ARBA00022840"/>
    </source>
</evidence>
<dbReference type="PIRSF" id="PIRSF004930">
    <property type="entry name" value="Tln_factor_SUA5"/>
    <property type="match status" value="1"/>
</dbReference>
<protein>
    <recommendedName>
        <fullName evidence="4 13">Threonylcarbamoyl-AMP synthase</fullName>
        <shortName evidence="13">TC-AMP synthase</shortName>
        <ecNumber evidence="3 13">2.7.7.87</ecNumber>
    </recommendedName>
    <alternativeName>
        <fullName evidence="11 13">L-threonylcarbamoyladenylate synthase</fullName>
    </alternativeName>
</protein>
<dbReference type="InterPro" id="IPR010923">
    <property type="entry name" value="T(6)A37_SUA5"/>
</dbReference>
<feature type="binding site" evidence="14">
    <location>
        <position position="121"/>
    </location>
    <ligand>
        <name>ATP</name>
        <dbReference type="ChEBI" id="CHEBI:30616"/>
    </ligand>
</feature>
<evidence type="ECO:0000313" key="17">
    <source>
        <dbReference type="Proteomes" id="UP000315995"/>
    </source>
</evidence>
<comment type="function">
    <text evidence="13">Required for the formation of a threonylcarbamoyl group on adenosine at position 37 (t(6)A37) in tRNAs that read codons beginning with adenine.</text>
</comment>
<dbReference type="Proteomes" id="UP000315995">
    <property type="component" value="Chromosome"/>
</dbReference>
<dbReference type="InterPro" id="IPR017945">
    <property type="entry name" value="DHBP_synth_RibB-like_a/b_dom"/>
</dbReference>
<feature type="binding site" evidence="14">
    <location>
        <position position="185"/>
    </location>
    <ligand>
        <name>L-threonine</name>
        <dbReference type="ChEBI" id="CHEBI:57926"/>
    </ligand>
</feature>
<evidence type="ECO:0000256" key="7">
    <source>
        <dbReference type="ARBA" id="ARBA00022694"/>
    </source>
</evidence>
<feature type="binding site" evidence="14">
    <location>
        <position position="239"/>
    </location>
    <ligand>
        <name>ATP</name>
        <dbReference type="ChEBI" id="CHEBI:30616"/>
    </ligand>
</feature>
<evidence type="ECO:0000259" key="15">
    <source>
        <dbReference type="PROSITE" id="PS51163"/>
    </source>
</evidence>
<dbReference type="EC" id="2.7.7.87" evidence="3 13"/>
<dbReference type="AlphaFoldDB" id="A0A4Y6PZX1"/>
<comment type="similarity">
    <text evidence="2 13">Belongs to the SUA5 family.</text>
</comment>
<dbReference type="GO" id="GO:0000049">
    <property type="term" value="F:tRNA binding"/>
    <property type="evidence" value="ECO:0007669"/>
    <property type="project" value="TreeGrafter"/>
</dbReference>
<dbReference type="GO" id="GO:0003725">
    <property type="term" value="F:double-stranded RNA binding"/>
    <property type="evidence" value="ECO:0007669"/>
    <property type="project" value="UniProtKB-UniRule"/>
</dbReference>
<gene>
    <name evidence="16" type="ORF">FIV42_21870</name>
</gene>
<keyword evidence="9 13" id="KW-0547">Nucleotide-binding</keyword>
<dbReference type="Gene3D" id="3.90.870.10">
    <property type="entry name" value="DHBP synthase"/>
    <property type="match status" value="1"/>
</dbReference>
<feature type="binding site" evidence="14">
    <location>
        <position position="199"/>
    </location>
    <ligand>
        <name>ATP</name>
        <dbReference type="ChEBI" id="CHEBI:30616"/>
    </ligand>
</feature>
<feature type="binding site" evidence="14">
    <location>
        <position position="155"/>
    </location>
    <ligand>
        <name>ATP</name>
        <dbReference type="ChEBI" id="CHEBI:30616"/>
    </ligand>
</feature>
<comment type="subcellular location">
    <subcellularLocation>
        <location evidence="1 13">Cytoplasm</location>
    </subcellularLocation>
</comment>
<dbReference type="GO" id="GO:0006450">
    <property type="term" value="P:regulation of translational fidelity"/>
    <property type="evidence" value="ECO:0007669"/>
    <property type="project" value="TreeGrafter"/>
</dbReference>
<dbReference type="GO" id="GO:0005737">
    <property type="term" value="C:cytoplasm"/>
    <property type="evidence" value="ECO:0007669"/>
    <property type="project" value="UniProtKB-SubCell"/>
</dbReference>
<dbReference type="GO" id="GO:0005524">
    <property type="term" value="F:ATP binding"/>
    <property type="evidence" value="ECO:0007669"/>
    <property type="project" value="UniProtKB-UniRule"/>
</dbReference>
<dbReference type="OrthoDB" id="9814580at2"/>
<evidence type="ECO:0000313" key="16">
    <source>
        <dbReference type="EMBL" id="QDG53295.1"/>
    </source>
</evidence>
<feature type="binding site" evidence="14">
    <location>
        <position position="39"/>
    </location>
    <ligand>
        <name>L-threonine</name>
        <dbReference type="ChEBI" id="CHEBI:57926"/>
    </ligand>
</feature>
<dbReference type="InterPro" id="IPR038385">
    <property type="entry name" value="Sua5/YwlC_C"/>
</dbReference>
<evidence type="ECO:0000256" key="14">
    <source>
        <dbReference type="PIRSR" id="PIRSR004930-1"/>
    </source>
</evidence>
<reference evidence="16 17" key="1">
    <citation type="submission" date="2019-06" db="EMBL/GenBank/DDBJ databases">
        <title>Persicimonas caeni gen. nov., sp. nov., a predatory bacterium isolated from solar saltern.</title>
        <authorList>
            <person name="Wang S."/>
        </authorList>
    </citation>
    <scope>NUCLEOTIDE SEQUENCE [LARGE SCALE GENOMIC DNA]</scope>
    <source>
        <strain evidence="16 17">YN101</strain>
    </source>
</reference>
<dbReference type="PANTHER" id="PTHR17490:SF16">
    <property type="entry name" value="THREONYLCARBAMOYL-AMP SYNTHASE"/>
    <property type="match status" value="1"/>
</dbReference>
<accession>A0A4Y6PZX1</accession>
<dbReference type="GO" id="GO:0008033">
    <property type="term" value="P:tRNA processing"/>
    <property type="evidence" value="ECO:0007669"/>
    <property type="project" value="UniProtKB-KW"/>
</dbReference>
<feature type="domain" description="YrdC-like" evidence="15">
    <location>
        <begin position="17"/>
        <end position="203"/>
    </location>
</feature>
<dbReference type="EMBL" id="CP041186">
    <property type="protein sequence ID" value="QDG53295.1"/>
    <property type="molecule type" value="Genomic_DNA"/>
</dbReference>
<dbReference type="InterPro" id="IPR006070">
    <property type="entry name" value="Sua5-like_dom"/>
</dbReference>
<dbReference type="SUPFAM" id="SSF55821">
    <property type="entry name" value="YrdC/RibB"/>
    <property type="match status" value="1"/>
</dbReference>